<evidence type="ECO:0000313" key="1">
    <source>
        <dbReference type="EMBL" id="OGG37798.1"/>
    </source>
</evidence>
<dbReference type="InterPro" id="IPR016032">
    <property type="entry name" value="Sig_transdc_resp-reg_C-effctor"/>
</dbReference>
<evidence type="ECO:0008006" key="3">
    <source>
        <dbReference type="Google" id="ProtNLM"/>
    </source>
</evidence>
<evidence type="ECO:0000313" key="2">
    <source>
        <dbReference type="Proteomes" id="UP000176273"/>
    </source>
</evidence>
<gene>
    <name evidence="1" type="ORF">A2110_01775</name>
</gene>
<reference evidence="1 2" key="1">
    <citation type="journal article" date="2016" name="Nat. Commun.">
        <title>Thousands of microbial genomes shed light on interconnected biogeochemical processes in an aquifer system.</title>
        <authorList>
            <person name="Anantharaman K."/>
            <person name="Brown C.T."/>
            <person name="Hug L.A."/>
            <person name="Sharon I."/>
            <person name="Castelle C.J."/>
            <person name="Probst A.J."/>
            <person name="Thomas B.C."/>
            <person name="Singh A."/>
            <person name="Wilkins M.J."/>
            <person name="Karaoz U."/>
            <person name="Brodie E.L."/>
            <person name="Williams K.H."/>
            <person name="Hubbard S.S."/>
            <person name="Banfield J.F."/>
        </authorList>
    </citation>
    <scope>NUCLEOTIDE SEQUENCE [LARGE SCALE GENOMIC DNA]</scope>
</reference>
<name>A0A1F6BLP7_9BACT</name>
<dbReference type="Proteomes" id="UP000176273">
    <property type="component" value="Unassembled WGS sequence"/>
</dbReference>
<dbReference type="SUPFAM" id="SSF46894">
    <property type="entry name" value="C-terminal effector domain of the bipartite response regulators"/>
    <property type="match status" value="1"/>
</dbReference>
<dbReference type="EMBL" id="MFKH01000001">
    <property type="protein sequence ID" value="OGG37798.1"/>
    <property type="molecule type" value="Genomic_DNA"/>
</dbReference>
<dbReference type="GO" id="GO:0003677">
    <property type="term" value="F:DNA binding"/>
    <property type="evidence" value="ECO:0007669"/>
    <property type="project" value="InterPro"/>
</dbReference>
<protein>
    <recommendedName>
        <fullName evidence="3">HTH luxR-type domain-containing protein</fullName>
    </recommendedName>
</protein>
<sequence>MIPESEKKILDALEKILKVLSLQIAPGKGLTEKAVLLKTVGLDNKTIAEVLNTSPATIRTLTTNFREKAKKLI</sequence>
<dbReference type="AlphaFoldDB" id="A0A1F6BLP7"/>
<organism evidence="1 2">
    <name type="scientific">Candidatus Jorgensenbacteria bacterium GWA1_54_12</name>
    <dbReference type="NCBI Taxonomy" id="1798468"/>
    <lineage>
        <taxon>Bacteria</taxon>
        <taxon>Candidatus Joergenseniibacteriota</taxon>
    </lineage>
</organism>
<dbReference type="GO" id="GO:0006355">
    <property type="term" value="P:regulation of DNA-templated transcription"/>
    <property type="evidence" value="ECO:0007669"/>
    <property type="project" value="InterPro"/>
</dbReference>
<accession>A0A1F6BLP7</accession>
<proteinExistence type="predicted"/>
<dbReference type="STRING" id="1798468.A2110_01775"/>
<comment type="caution">
    <text evidence="1">The sequence shown here is derived from an EMBL/GenBank/DDBJ whole genome shotgun (WGS) entry which is preliminary data.</text>
</comment>